<dbReference type="CDD" id="cd07736">
    <property type="entry name" value="PhnP-like_MBL-fold"/>
    <property type="match status" value="1"/>
</dbReference>
<dbReference type="GO" id="GO:0019700">
    <property type="term" value="P:organic phosphonate catabolic process"/>
    <property type="evidence" value="ECO:0007669"/>
    <property type="project" value="InterPro"/>
</dbReference>
<dbReference type="RefSeq" id="WP_011312800.1">
    <property type="nucleotide sequence ID" value="NC_007404.1"/>
</dbReference>
<dbReference type="Pfam" id="PF12706">
    <property type="entry name" value="Lactamase_B_2"/>
    <property type="match status" value="1"/>
</dbReference>
<name>Q3SGK9_THIDA</name>
<organism evidence="2 3">
    <name type="scientific">Thiobacillus denitrificans (strain ATCC 25259 / T1)</name>
    <dbReference type="NCBI Taxonomy" id="292415"/>
    <lineage>
        <taxon>Bacteria</taxon>
        <taxon>Pseudomonadati</taxon>
        <taxon>Pseudomonadota</taxon>
        <taxon>Betaproteobacteria</taxon>
        <taxon>Nitrosomonadales</taxon>
        <taxon>Thiobacillaceae</taxon>
        <taxon>Thiobacillus</taxon>
    </lineage>
</organism>
<dbReference type="SUPFAM" id="SSF56281">
    <property type="entry name" value="Metallo-hydrolase/oxidoreductase"/>
    <property type="match status" value="1"/>
</dbReference>
<sequence length="255" mass="27819">MRVTFLGTGAAGGVPLYGCDCPACTRARAVVDFRRQPCTALIEAGETRILLDAGLTDLAERFPSGSLSAIVLTHFHPDHVQGLFPLRWGIGKNIPVYGPPDSEGCADLYKNHGLLEFRRLSKFEPVTIGNLVLTPLPLIHSKATFGYAIEDTDGQRFAYLTDTAGLPPRTEAFLKNWRPASFALDCSYPPQSDLPRNHNDLTLALTIAETLAPAKVWLTHVSHELDAWLLENIGDLPPHMAVAYDSQVVSDAGFL</sequence>
<dbReference type="InterPro" id="IPR001279">
    <property type="entry name" value="Metallo-B-lactamas"/>
</dbReference>
<accession>Q3SGK9</accession>
<dbReference type="EMBL" id="CP000116">
    <property type="protein sequence ID" value="AAZ98241.1"/>
    <property type="molecule type" value="Genomic_DNA"/>
</dbReference>
<dbReference type="Proteomes" id="UP000008291">
    <property type="component" value="Chromosome"/>
</dbReference>
<dbReference type="PANTHER" id="PTHR42663:SF6">
    <property type="entry name" value="HYDROLASE C777.06C-RELATED"/>
    <property type="match status" value="1"/>
</dbReference>
<gene>
    <name evidence="2" type="ordered locus">Tbd_2288</name>
</gene>
<evidence type="ECO:0000313" key="3">
    <source>
        <dbReference type="Proteomes" id="UP000008291"/>
    </source>
</evidence>
<reference evidence="2 3" key="1">
    <citation type="journal article" date="2006" name="J. Bacteriol.">
        <title>The genome sequence of the obligately chemolithoautotrophic, facultatively anaerobic bacterium Thiobacillus denitrificans.</title>
        <authorList>
            <person name="Beller H.R."/>
            <person name="Chain P.S."/>
            <person name="Letain T.E."/>
            <person name="Chakicherla A."/>
            <person name="Larimer F.W."/>
            <person name="Richardson P.M."/>
            <person name="Coleman M.A."/>
            <person name="Wood A.P."/>
            <person name="Kelly D.P."/>
        </authorList>
    </citation>
    <scope>NUCLEOTIDE SEQUENCE [LARGE SCALE GENOMIC DNA]</scope>
    <source>
        <strain evidence="2 3">ATCC 25259</strain>
    </source>
</reference>
<dbReference type="NCBIfam" id="TIGR03307">
    <property type="entry name" value="PhnP"/>
    <property type="match status" value="1"/>
</dbReference>
<dbReference type="eggNOG" id="COG1235">
    <property type="taxonomic scope" value="Bacteria"/>
</dbReference>
<keyword evidence="3" id="KW-1185">Reference proteome</keyword>
<proteinExistence type="predicted"/>
<dbReference type="KEGG" id="tbd:Tbd_2288"/>
<evidence type="ECO:0000313" key="2">
    <source>
        <dbReference type="EMBL" id="AAZ98241.1"/>
    </source>
</evidence>
<dbReference type="AlphaFoldDB" id="Q3SGK9"/>
<dbReference type="Gene3D" id="3.60.15.10">
    <property type="entry name" value="Ribonuclease Z/Hydroxyacylglutathione hydrolase-like"/>
    <property type="match status" value="1"/>
</dbReference>
<protein>
    <submittedName>
        <fullName evidence="2">Phosphonate metabolism protein, PhnP</fullName>
    </submittedName>
</protein>
<dbReference type="PANTHER" id="PTHR42663">
    <property type="entry name" value="HYDROLASE C777.06C-RELATED-RELATED"/>
    <property type="match status" value="1"/>
</dbReference>
<dbReference type="STRING" id="292415.Tbd_2288"/>
<dbReference type="OrthoDB" id="9803916at2"/>
<dbReference type="InterPro" id="IPR035682">
    <property type="entry name" value="PhnP_MBL"/>
</dbReference>
<dbReference type="InterPro" id="IPR036866">
    <property type="entry name" value="RibonucZ/Hydroxyglut_hydro"/>
</dbReference>
<dbReference type="HOGENOM" id="CLU_044538_3_0_4"/>
<dbReference type="SMART" id="SM00849">
    <property type="entry name" value="Lactamase_B"/>
    <property type="match status" value="1"/>
</dbReference>
<evidence type="ECO:0000259" key="1">
    <source>
        <dbReference type="SMART" id="SM00849"/>
    </source>
</evidence>
<dbReference type="GO" id="GO:0008081">
    <property type="term" value="F:phosphoric diester hydrolase activity"/>
    <property type="evidence" value="ECO:0007669"/>
    <property type="project" value="InterPro"/>
</dbReference>
<dbReference type="InterPro" id="IPR017693">
    <property type="entry name" value="Phosphonate_metab_PhnP"/>
</dbReference>
<feature type="domain" description="Metallo-beta-lactamase" evidence="1">
    <location>
        <begin position="35"/>
        <end position="220"/>
    </location>
</feature>